<evidence type="ECO:0000313" key="2">
    <source>
        <dbReference type="Proteomes" id="UP000784294"/>
    </source>
</evidence>
<gene>
    <name evidence="1" type="ORF">PXEA_LOCUS13934</name>
</gene>
<dbReference type="AlphaFoldDB" id="A0A448WUE9"/>
<sequence length="98" mass="10889">MTFSVVSAFGLKLSQEFDAAFPPGPGTQGILFNQLKKFVISHLISNLSEEVIIAGGLTWDKEWAAAELAHKPNQTITENESTVIFHYDHNLLCPLFAW</sequence>
<accession>A0A448WUE9</accession>
<dbReference type="Proteomes" id="UP000784294">
    <property type="component" value="Unassembled WGS sequence"/>
</dbReference>
<proteinExistence type="predicted"/>
<evidence type="ECO:0000313" key="1">
    <source>
        <dbReference type="EMBL" id="VEL20494.1"/>
    </source>
</evidence>
<keyword evidence="2" id="KW-1185">Reference proteome</keyword>
<reference evidence="1" key="1">
    <citation type="submission" date="2018-11" db="EMBL/GenBank/DDBJ databases">
        <authorList>
            <consortium name="Pathogen Informatics"/>
        </authorList>
    </citation>
    <scope>NUCLEOTIDE SEQUENCE</scope>
</reference>
<dbReference type="EMBL" id="CAAALY010046691">
    <property type="protein sequence ID" value="VEL20494.1"/>
    <property type="molecule type" value="Genomic_DNA"/>
</dbReference>
<organism evidence="1 2">
    <name type="scientific">Protopolystoma xenopodis</name>
    <dbReference type="NCBI Taxonomy" id="117903"/>
    <lineage>
        <taxon>Eukaryota</taxon>
        <taxon>Metazoa</taxon>
        <taxon>Spiralia</taxon>
        <taxon>Lophotrochozoa</taxon>
        <taxon>Platyhelminthes</taxon>
        <taxon>Monogenea</taxon>
        <taxon>Polyopisthocotylea</taxon>
        <taxon>Polystomatidea</taxon>
        <taxon>Polystomatidae</taxon>
        <taxon>Protopolystoma</taxon>
    </lineage>
</organism>
<name>A0A448WUE9_9PLAT</name>
<protein>
    <submittedName>
        <fullName evidence="1">Uncharacterized protein</fullName>
    </submittedName>
</protein>
<comment type="caution">
    <text evidence="1">The sequence shown here is derived from an EMBL/GenBank/DDBJ whole genome shotgun (WGS) entry which is preliminary data.</text>
</comment>